<evidence type="ECO:0000256" key="2">
    <source>
        <dbReference type="ARBA" id="ARBA00022854"/>
    </source>
</evidence>
<evidence type="ECO:0000259" key="5">
    <source>
        <dbReference type="Pfam" id="PF16720"/>
    </source>
</evidence>
<keyword evidence="2" id="KW-0960">Knottin</keyword>
<dbReference type="InterPro" id="IPR036146">
    <property type="entry name" value="Cyclotide_sf"/>
</dbReference>
<reference evidence="6" key="1">
    <citation type="journal article" date="2020" name="Sci. Rep.">
        <title>Transcriptomic profiling of the medicinal plant Clitoria ternatea: identification of potential genes in cyclotide biosynthesis.</title>
        <authorList>
            <person name="Kalmankar N.V."/>
            <person name="Venkatesan R."/>
            <person name="Balaram P."/>
            <person name="Sowdhamini R."/>
        </authorList>
    </citation>
    <scope>NUCLEOTIDE SEQUENCE</scope>
</reference>
<dbReference type="InterPro" id="IPR005535">
    <property type="entry name" value="Cyclotide"/>
</dbReference>
<keyword evidence="3" id="KW-1015">Disulfide bond</keyword>
<dbReference type="SUPFAM" id="SSF57038">
    <property type="entry name" value="Cyclotides"/>
    <property type="match status" value="1"/>
</dbReference>
<feature type="transmembrane region" description="Helical" evidence="4">
    <location>
        <begin position="20"/>
        <end position="37"/>
    </location>
</feature>
<dbReference type="Pfam" id="PF16720">
    <property type="entry name" value="Albumin_I_a"/>
    <property type="match status" value="1"/>
</dbReference>
<dbReference type="AlphaFoldDB" id="A0A7G5F3E4"/>
<name>A0A7G5F3E4_CLITE</name>
<reference evidence="6" key="2">
    <citation type="submission" date="2020-05" db="EMBL/GenBank/DDBJ databases">
        <authorList>
            <person name="Kalmankar N."/>
            <person name="Venkatesan R."/>
            <person name="Balaram P."/>
            <person name="Ramanathan S."/>
        </authorList>
    </citation>
    <scope>NUCLEOTIDE SEQUENCE</scope>
</reference>
<protein>
    <submittedName>
        <fullName evidence="6">Cyclotide</fullName>
    </submittedName>
</protein>
<evidence type="ECO:0000256" key="4">
    <source>
        <dbReference type="SAM" id="Phobius"/>
    </source>
</evidence>
<dbReference type="GO" id="GO:0006952">
    <property type="term" value="P:defense response"/>
    <property type="evidence" value="ECO:0007669"/>
    <property type="project" value="UniProtKB-KW"/>
</dbReference>
<keyword evidence="1" id="KW-0611">Plant defense</keyword>
<dbReference type="PROSITE" id="PS51052">
    <property type="entry name" value="CYCLOTIDE"/>
    <property type="match status" value="1"/>
</dbReference>
<feature type="domain" description="Albumin I chain a" evidence="5">
    <location>
        <begin position="84"/>
        <end position="132"/>
    </location>
</feature>
<dbReference type="Pfam" id="PF03784">
    <property type="entry name" value="Cyclotide"/>
    <property type="match status" value="1"/>
</dbReference>
<keyword evidence="4" id="KW-0472">Membrane</keyword>
<sequence length="136" mass="15199">MQEGSNAEHQLNQTMASFRIAPFALFCFLAASVMFAVEKTEAGIPCGESCVFLPCFIIPGCSCKDKVCYLNHVIASTAKTMNDHHLLCQSHEDCITKRTGNFCANFPNQDIKYGWCFRAESEGFMLKDHLKMSITN</sequence>
<evidence type="ECO:0000256" key="3">
    <source>
        <dbReference type="ARBA" id="ARBA00023157"/>
    </source>
</evidence>
<organism evidence="6">
    <name type="scientific">Clitoria ternatea</name>
    <name type="common">Butterfly pea</name>
    <dbReference type="NCBI Taxonomy" id="43366"/>
    <lineage>
        <taxon>Eukaryota</taxon>
        <taxon>Viridiplantae</taxon>
        <taxon>Streptophyta</taxon>
        <taxon>Embryophyta</taxon>
        <taxon>Tracheophyta</taxon>
        <taxon>Spermatophyta</taxon>
        <taxon>Magnoliopsida</taxon>
        <taxon>eudicotyledons</taxon>
        <taxon>Gunneridae</taxon>
        <taxon>Pentapetalae</taxon>
        <taxon>rosids</taxon>
        <taxon>fabids</taxon>
        <taxon>Fabales</taxon>
        <taxon>Fabaceae</taxon>
        <taxon>Papilionoideae</taxon>
        <taxon>50 kb inversion clade</taxon>
        <taxon>NPAAA clade</taxon>
        <taxon>indigoferoid/millettioid clade</taxon>
        <taxon>Phaseoleae</taxon>
        <taxon>Clitoria</taxon>
    </lineage>
</organism>
<keyword evidence="4" id="KW-1133">Transmembrane helix</keyword>
<accession>A0A7G5F3E4</accession>
<proteinExistence type="evidence at transcript level"/>
<keyword evidence="4" id="KW-0812">Transmembrane</keyword>
<dbReference type="EMBL" id="MT468716">
    <property type="protein sequence ID" value="QMV80769.1"/>
    <property type="molecule type" value="mRNA"/>
</dbReference>
<dbReference type="InterPro" id="IPR032000">
    <property type="entry name" value="Albumin_I_a"/>
</dbReference>
<evidence type="ECO:0000313" key="6">
    <source>
        <dbReference type="EMBL" id="QMV80769.1"/>
    </source>
</evidence>
<evidence type="ECO:0000256" key="1">
    <source>
        <dbReference type="ARBA" id="ARBA00022821"/>
    </source>
</evidence>